<dbReference type="GO" id="GO:0006325">
    <property type="term" value="P:chromatin organization"/>
    <property type="evidence" value="ECO:0007669"/>
    <property type="project" value="UniProtKB-KW"/>
</dbReference>
<dbReference type="EMBL" id="GL883018">
    <property type="protein sequence ID" value="EGG18281.1"/>
    <property type="molecule type" value="Genomic_DNA"/>
</dbReference>
<keyword evidence="4" id="KW-0804">Transcription</keyword>
<keyword evidence="5" id="KW-0539">Nucleus</keyword>
<evidence type="ECO:0000256" key="4">
    <source>
        <dbReference type="ARBA" id="ARBA00023163"/>
    </source>
</evidence>
<dbReference type="InterPro" id="IPR016197">
    <property type="entry name" value="Chromo-like_dom_sf"/>
</dbReference>
<evidence type="ECO:0000256" key="5">
    <source>
        <dbReference type="ARBA" id="ARBA00023242"/>
    </source>
</evidence>
<dbReference type="Gene3D" id="2.30.30.140">
    <property type="match status" value="1"/>
</dbReference>
<evidence type="ECO:0000256" key="6">
    <source>
        <dbReference type="SAM" id="MobiDB-lite"/>
    </source>
</evidence>
<dbReference type="SUPFAM" id="SSF54160">
    <property type="entry name" value="Chromo domain-like"/>
    <property type="match status" value="1"/>
</dbReference>
<dbReference type="PANTHER" id="PTHR10880:SF15">
    <property type="entry name" value="MSL COMPLEX SUBUNIT 3"/>
    <property type="match status" value="1"/>
</dbReference>
<dbReference type="GO" id="GO:0006355">
    <property type="term" value="P:regulation of DNA-templated transcription"/>
    <property type="evidence" value="ECO:0007669"/>
    <property type="project" value="InterPro"/>
</dbReference>
<dbReference type="Pfam" id="PF05712">
    <property type="entry name" value="MRG"/>
    <property type="match status" value="1"/>
</dbReference>
<evidence type="ECO:0000256" key="3">
    <source>
        <dbReference type="ARBA" id="ARBA00023015"/>
    </source>
</evidence>
<dbReference type="GeneID" id="14870453"/>
<evidence type="ECO:0000256" key="1">
    <source>
        <dbReference type="ARBA" id="ARBA00004123"/>
    </source>
</evidence>
<proteinExistence type="predicted"/>
<dbReference type="PROSITE" id="PS51640">
    <property type="entry name" value="MRG"/>
    <property type="match status" value="1"/>
</dbReference>
<dbReference type="Gene3D" id="1.10.274.30">
    <property type="entry name" value="MRG domain"/>
    <property type="match status" value="1"/>
</dbReference>
<dbReference type="AlphaFoldDB" id="F4Q0D0"/>
<evidence type="ECO:0000313" key="9">
    <source>
        <dbReference type="EMBL" id="EGG18281.1"/>
    </source>
</evidence>
<organism evidence="9 10">
    <name type="scientific">Cavenderia fasciculata</name>
    <name type="common">Slime mold</name>
    <name type="synonym">Dictyostelium fasciculatum</name>
    <dbReference type="NCBI Taxonomy" id="261658"/>
    <lineage>
        <taxon>Eukaryota</taxon>
        <taxon>Amoebozoa</taxon>
        <taxon>Evosea</taxon>
        <taxon>Eumycetozoa</taxon>
        <taxon>Dictyostelia</taxon>
        <taxon>Acytosteliales</taxon>
        <taxon>Cavenderiaceae</taxon>
        <taxon>Cavenderia</taxon>
    </lineage>
</organism>
<dbReference type="PIRSF" id="PIRSF038133">
    <property type="entry name" value="HAT_Nua4_EAF3/MRG15"/>
    <property type="match status" value="1"/>
</dbReference>
<gene>
    <name evidence="9" type="ORF">DFA_03775</name>
</gene>
<protein>
    <submittedName>
        <fullName evidence="9">NuA4 histone H4 acetyltransferase complex subunit</fullName>
    </submittedName>
</protein>
<reference evidence="10" key="1">
    <citation type="journal article" date="2011" name="Genome Res.">
        <title>Phylogeny-wide analysis of social amoeba genomes highlights ancient origins for complex intercellular communication.</title>
        <authorList>
            <person name="Heidel A.J."/>
            <person name="Lawal H.M."/>
            <person name="Felder M."/>
            <person name="Schilde C."/>
            <person name="Helps N.R."/>
            <person name="Tunggal B."/>
            <person name="Rivero F."/>
            <person name="John U."/>
            <person name="Schleicher M."/>
            <person name="Eichinger L."/>
            <person name="Platzer M."/>
            <person name="Noegel A.A."/>
            <person name="Schaap P."/>
            <person name="Gloeckner G."/>
        </authorList>
    </citation>
    <scope>NUCLEOTIDE SEQUENCE [LARGE SCALE GENOMIC DNA]</scope>
    <source>
        <strain evidence="10">SH3</strain>
    </source>
</reference>
<keyword evidence="2" id="KW-0156">Chromatin regulator</keyword>
<dbReference type="PANTHER" id="PTHR10880">
    <property type="entry name" value="MORTALITY FACTOR 4-LIKE PROTEIN"/>
    <property type="match status" value="1"/>
</dbReference>
<dbReference type="OrthoDB" id="124855at2759"/>
<dbReference type="OMA" id="GLQTYFD"/>
<dbReference type="RefSeq" id="XP_004357104.1">
    <property type="nucleotide sequence ID" value="XM_004357049.1"/>
</dbReference>
<dbReference type="GO" id="GO:0035267">
    <property type="term" value="C:NuA4 histone acetyltransferase complex"/>
    <property type="evidence" value="ECO:0007669"/>
    <property type="project" value="TreeGrafter"/>
</dbReference>
<evidence type="ECO:0000259" key="7">
    <source>
        <dbReference type="Pfam" id="PF05712"/>
    </source>
</evidence>
<dbReference type="InterPro" id="IPR053820">
    <property type="entry name" value="MSL3_chromo-like"/>
</dbReference>
<keyword evidence="10" id="KW-1185">Reference proteome</keyword>
<evidence type="ECO:0000259" key="8">
    <source>
        <dbReference type="Pfam" id="PF22732"/>
    </source>
</evidence>
<keyword evidence="3" id="KW-0805">Transcription regulation</keyword>
<dbReference type="InterPro" id="IPR038217">
    <property type="entry name" value="MRG_C_sf"/>
</dbReference>
<dbReference type="InterPro" id="IPR008676">
    <property type="entry name" value="MRG"/>
</dbReference>
<dbReference type="KEGG" id="dfa:DFA_03775"/>
<evidence type="ECO:0000256" key="2">
    <source>
        <dbReference type="ARBA" id="ARBA00022853"/>
    </source>
</evidence>
<feature type="domain" description="MRG" evidence="7">
    <location>
        <begin position="165"/>
        <end position="289"/>
    </location>
</feature>
<feature type="domain" description="MSL3 chromodomain-like" evidence="8">
    <location>
        <begin position="10"/>
        <end position="83"/>
    </location>
</feature>
<dbReference type="InterPro" id="IPR026541">
    <property type="entry name" value="MRG_dom"/>
</dbReference>
<evidence type="ECO:0000313" key="10">
    <source>
        <dbReference type="Proteomes" id="UP000007797"/>
    </source>
</evidence>
<comment type="subcellular location">
    <subcellularLocation>
        <location evidence="1">Nucleus</location>
    </subcellularLocation>
</comment>
<dbReference type="STRING" id="1054147.F4Q0D0"/>
<dbReference type="Proteomes" id="UP000007797">
    <property type="component" value="Unassembled WGS sequence"/>
</dbReference>
<name>F4Q0D0_CACFS</name>
<accession>F4Q0D0</accession>
<dbReference type="GO" id="GO:0005634">
    <property type="term" value="C:nucleus"/>
    <property type="evidence" value="ECO:0007669"/>
    <property type="project" value="UniProtKB-SubCell"/>
</dbReference>
<feature type="compositionally biased region" description="Low complexity" evidence="6">
    <location>
        <begin position="108"/>
        <end position="146"/>
    </location>
</feature>
<dbReference type="Pfam" id="PF22732">
    <property type="entry name" value="MSL3_chromo-like"/>
    <property type="match status" value="1"/>
</dbReference>
<feature type="region of interest" description="Disordered" evidence="6">
    <location>
        <begin position="86"/>
        <end position="155"/>
    </location>
</feature>
<sequence length="306" mass="35016">MSNEDKTPLYQENEKVLVHHQNTIYEAKVLKHEYKVDPKKSSDPKKYHYYFIHYLGWNEKWNEWVEQSRLLKYNEQNVELMVSIRGRTRLGPPGPPIVPLTSKKKSKNGNSSSTAAGGDESTSTTSTTTTTTTSTSTASSSSSSSSSHHKRKREIPSNINIEIPEIVSLPRNPSIKTLLDDFVNNNNNNVETRLIVEGVISYFNKALGCQLLYKFERPQYSDILKNHPDKPLSEIYGAEHLLRLFVKLPEFISISEMIPETVIILTKTIDEIVKYLERNISTLFLKEYNPVTSYYNRLASSKIKLI</sequence>